<keyword evidence="3" id="KW-1185">Reference proteome</keyword>
<reference evidence="3" key="1">
    <citation type="submission" date="2014-04" db="EMBL/GenBank/DDBJ databases">
        <title>Evolutionary Origins and Diversification of the Mycorrhizal Mutualists.</title>
        <authorList>
            <consortium name="DOE Joint Genome Institute"/>
            <consortium name="Mycorrhizal Genomics Consortium"/>
            <person name="Kohler A."/>
            <person name="Kuo A."/>
            <person name="Nagy L.G."/>
            <person name="Floudas D."/>
            <person name="Copeland A."/>
            <person name="Barry K.W."/>
            <person name="Cichocki N."/>
            <person name="Veneault-Fourrey C."/>
            <person name="LaButti K."/>
            <person name="Lindquist E.A."/>
            <person name="Lipzen A."/>
            <person name="Lundell T."/>
            <person name="Morin E."/>
            <person name="Murat C."/>
            <person name="Riley R."/>
            <person name="Ohm R."/>
            <person name="Sun H."/>
            <person name="Tunlid A."/>
            <person name="Henrissat B."/>
            <person name="Grigoriev I.V."/>
            <person name="Hibbett D.S."/>
            <person name="Martin F."/>
        </authorList>
    </citation>
    <scope>NUCLEOTIDE SEQUENCE [LARGE SCALE GENOMIC DNA]</scope>
    <source>
        <strain evidence="3">FD-334 SS-4</strain>
    </source>
</reference>
<organism evidence="2 3">
    <name type="scientific">Hypholoma sublateritium (strain FD-334 SS-4)</name>
    <dbReference type="NCBI Taxonomy" id="945553"/>
    <lineage>
        <taxon>Eukaryota</taxon>
        <taxon>Fungi</taxon>
        <taxon>Dikarya</taxon>
        <taxon>Basidiomycota</taxon>
        <taxon>Agaricomycotina</taxon>
        <taxon>Agaricomycetes</taxon>
        <taxon>Agaricomycetidae</taxon>
        <taxon>Agaricales</taxon>
        <taxon>Agaricineae</taxon>
        <taxon>Strophariaceae</taxon>
        <taxon>Hypholoma</taxon>
    </lineage>
</organism>
<name>A0A0D2MHC9_HYPSF</name>
<protein>
    <submittedName>
        <fullName evidence="2">Uncharacterized protein</fullName>
    </submittedName>
</protein>
<feature type="transmembrane region" description="Helical" evidence="1">
    <location>
        <begin position="60"/>
        <end position="87"/>
    </location>
</feature>
<dbReference type="AlphaFoldDB" id="A0A0D2MHC9"/>
<sequence length="88" mass="10435">MICRRAYGTVDLHLQFRELGVPIGDGQWGRRWRRPEPERGDGGETTYMQPGELWRCYRVLYIYFIMVFCRSVLFNEMACIVVSRLLLS</sequence>
<dbReference type="EMBL" id="KN817545">
    <property type="protein sequence ID" value="KJA23048.1"/>
    <property type="molecule type" value="Genomic_DNA"/>
</dbReference>
<evidence type="ECO:0000313" key="3">
    <source>
        <dbReference type="Proteomes" id="UP000054270"/>
    </source>
</evidence>
<keyword evidence="1" id="KW-0472">Membrane</keyword>
<accession>A0A0D2MHC9</accession>
<proteinExistence type="predicted"/>
<keyword evidence="1" id="KW-0812">Transmembrane</keyword>
<dbReference type="Proteomes" id="UP000054270">
    <property type="component" value="Unassembled WGS sequence"/>
</dbReference>
<keyword evidence="1" id="KW-1133">Transmembrane helix</keyword>
<gene>
    <name evidence="2" type="ORF">HYPSUDRAFT_599911</name>
</gene>
<evidence type="ECO:0000313" key="2">
    <source>
        <dbReference type="EMBL" id="KJA23048.1"/>
    </source>
</evidence>
<evidence type="ECO:0000256" key="1">
    <source>
        <dbReference type="SAM" id="Phobius"/>
    </source>
</evidence>